<dbReference type="Pfam" id="PF09356">
    <property type="entry name" value="Phage_BR0599"/>
    <property type="match status" value="1"/>
</dbReference>
<gene>
    <name evidence="3" type="ORF">SAMN05216586_11670</name>
</gene>
<feature type="domain" description="Bacteriophage phiJL001 Gp84 C-terminal" evidence="2">
    <location>
        <begin position="266"/>
        <end position="337"/>
    </location>
</feature>
<evidence type="ECO:0000313" key="3">
    <source>
        <dbReference type="EMBL" id="SEG70457.1"/>
    </source>
</evidence>
<protein>
    <recommendedName>
        <fullName evidence="2">Bacteriophage phiJL001 Gp84 C-terminal domain-containing protein</fullName>
    </recommendedName>
</protein>
<dbReference type="Proteomes" id="UP000243518">
    <property type="component" value="Unassembled WGS sequence"/>
</dbReference>
<evidence type="ECO:0000259" key="2">
    <source>
        <dbReference type="Pfam" id="PF09356"/>
    </source>
</evidence>
<comment type="caution">
    <text evidence="3">The sequence shown here is derived from an EMBL/GenBank/DDBJ whole genome shotgun (WGS) entry which is preliminary data.</text>
</comment>
<accession>A0AAQ1G9X7</accession>
<keyword evidence="4" id="KW-1185">Reference proteome</keyword>
<organism evidence="3 4">
    <name type="scientific">Halopseudomonas aestusnigri</name>
    <dbReference type="NCBI Taxonomy" id="857252"/>
    <lineage>
        <taxon>Bacteria</taxon>
        <taxon>Pseudomonadati</taxon>
        <taxon>Pseudomonadota</taxon>
        <taxon>Gammaproteobacteria</taxon>
        <taxon>Pseudomonadales</taxon>
        <taxon>Pseudomonadaceae</taxon>
        <taxon>Halopseudomonas</taxon>
    </lineage>
</organism>
<dbReference type="AlphaFoldDB" id="A0AAQ1G9X7"/>
<dbReference type="InterPro" id="IPR018964">
    <property type="entry name" value="Phage_phiJL001_Gp84_C"/>
</dbReference>
<dbReference type="RefSeq" id="WP_088277537.1">
    <property type="nucleotide sequence ID" value="NZ_FNVE01000016.1"/>
</dbReference>
<sequence length="347" mass="37758">MSLLEGSWFGAKPVLFYRFARGPITWCYTSADRNQTLGEDEYTPLPIKPPQVRQGSEKGRRSFKVELPRTAAVAANWLPYSPSEVITLTVLCRHVGETDTLVEAQGRVVGSVFKDDLLELTCEPTMTRGRRTGSPRRLTVGCDLVVYSQGPGLCNLDPDAVPVPGTLTDVAELTLNITAAEFADAPRNMAGGRIEWTDTEEVLHQIPIVSHSGQTITLESWDAQLLAGLELIAYTAPLKFDATLTALSGLTLTAAEFTTYASGRLAGGFIEWVRADGATEIRTIREHTGDTITIDYGALDLAVDLVVTAYPGCAHTWAACVELENQINYGGNLHMPLENPYSGDPVW</sequence>
<evidence type="ECO:0000313" key="4">
    <source>
        <dbReference type="Proteomes" id="UP000243518"/>
    </source>
</evidence>
<proteinExistence type="predicted"/>
<dbReference type="EMBL" id="FNVE01000016">
    <property type="protein sequence ID" value="SEG70457.1"/>
    <property type="molecule type" value="Genomic_DNA"/>
</dbReference>
<evidence type="ECO:0000256" key="1">
    <source>
        <dbReference type="SAM" id="MobiDB-lite"/>
    </source>
</evidence>
<feature type="region of interest" description="Disordered" evidence="1">
    <location>
        <begin position="39"/>
        <end position="60"/>
    </location>
</feature>
<reference evidence="3 4" key="1">
    <citation type="submission" date="2016-10" db="EMBL/GenBank/DDBJ databases">
        <authorList>
            <person name="Varghese N."/>
            <person name="Submissions S."/>
        </authorList>
    </citation>
    <scope>NUCLEOTIDE SEQUENCE [LARGE SCALE GENOMIC DNA]</scope>
    <source>
        <strain evidence="3 4">CECT 8317</strain>
    </source>
</reference>
<name>A0AAQ1G9X7_9GAMM</name>